<dbReference type="EC" id="2.7.13.3" evidence="7"/>
<reference evidence="7" key="1">
    <citation type="submission" date="2019-11" db="EMBL/GenBank/DDBJ databases">
        <authorList>
            <person name="Feng L."/>
        </authorList>
    </citation>
    <scope>NUCLEOTIDE SEQUENCE</scope>
    <source>
        <strain evidence="7">CnexileLFYP112</strain>
    </source>
</reference>
<dbReference type="Gene3D" id="6.10.340.10">
    <property type="match status" value="1"/>
</dbReference>
<evidence type="ECO:0000313" key="7">
    <source>
        <dbReference type="EMBL" id="VYS91611.1"/>
    </source>
</evidence>
<dbReference type="SMART" id="SM00304">
    <property type="entry name" value="HAMP"/>
    <property type="match status" value="1"/>
</dbReference>
<keyword evidence="4 7" id="KW-0418">Kinase</keyword>
<keyword evidence="5" id="KW-0472">Membrane</keyword>
<comment type="subcellular location">
    <subcellularLocation>
        <location evidence="1">Membrane</location>
    </subcellularLocation>
</comment>
<dbReference type="PANTHER" id="PTHR34220">
    <property type="entry name" value="SENSOR HISTIDINE KINASE YPDA"/>
    <property type="match status" value="1"/>
</dbReference>
<dbReference type="SMART" id="SM00387">
    <property type="entry name" value="HATPase_c"/>
    <property type="match status" value="1"/>
</dbReference>
<evidence type="ECO:0000256" key="5">
    <source>
        <dbReference type="SAM" id="Phobius"/>
    </source>
</evidence>
<dbReference type="Pfam" id="PF06580">
    <property type="entry name" value="His_kinase"/>
    <property type="match status" value="1"/>
</dbReference>
<evidence type="ECO:0000256" key="4">
    <source>
        <dbReference type="ARBA" id="ARBA00022777"/>
    </source>
</evidence>
<dbReference type="InterPro" id="IPR003594">
    <property type="entry name" value="HATPase_dom"/>
</dbReference>
<keyword evidence="3 7" id="KW-0808">Transferase</keyword>
<dbReference type="Gene3D" id="3.30.565.10">
    <property type="entry name" value="Histidine kinase-like ATPase, C-terminal domain"/>
    <property type="match status" value="1"/>
</dbReference>
<dbReference type="PROSITE" id="PS50885">
    <property type="entry name" value="HAMP"/>
    <property type="match status" value="1"/>
</dbReference>
<feature type="domain" description="HAMP" evidence="6">
    <location>
        <begin position="219"/>
        <end position="271"/>
    </location>
</feature>
<dbReference type="EMBL" id="CACRTG010000003">
    <property type="protein sequence ID" value="VYS91611.1"/>
    <property type="molecule type" value="Genomic_DNA"/>
</dbReference>
<keyword evidence="2" id="KW-0597">Phosphoprotein</keyword>
<evidence type="ECO:0000256" key="2">
    <source>
        <dbReference type="ARBA" id="ARBA00022553"/>
    </source>
</evidence>
<keyword evidence="5" id="KW-0812">Transmembrane</keyword>
<evidence type="ECO:0000256" key="1">
    <source>
        <dbReference type="ARBA" id="ARBA00004370"/>
    </source>
</evidence>
<organism evidence="7">
    <name type="scientific">[Clostridium] nexile</name>
    <dbReference type="NCBI Taxonomy" id="29361"/>
    <lineage>
        <taxon>Bacteria</taxon>
        <taxon>Bacillati</taxon>
        <taxon>Bacillota</taxon>
        <taxon>Clostridia</taxon>
        <taxon>Lachnospirales</taxon>
        <taxon>Lachnospiraceae</taxon>
        <taxon>Tyzzerella</taxon>
    </lineage>
</organism>
<dbReference type="InterPro" id="IPR050640">
    <property type="entry name" value="Bact_2-comp_sensor_kinase"/>
</dbReference>
<evidence type="ECO:0000256" key="3">
    <source>
        <dbReference type="ARBA" id="ARBA00022679"/>
    </source>
</evidence>
<dbReference type="AlphaFoldDB" id="A0A6N2SHF1"/>
<dbReference type="SUPFAM" id="SSF55874">
    <property type="entry name" value="ATPase domain of HSP90 chaperone/DNA topoisomerase II/histidine kinase"/>
    <property type="match status" value="1"/>
</dbReference>
<keyword evidence="5" id="KW-1133">Transmembrane helix</keyword>
<dbReference type="InterPro" id="IPR003660">
    <property type="entry name" value="HAMP_dom"/>
</dbReference>
<feature type="transmembrane region" description="Helical" evidence="5">
    <location>
        <begin position="195"/>
        <end position="218"/>
    </location>
</feature>
<dbReference type="SUPFAM" id="SSF158472">
    <property type="entry name" value="HAMP domain-like"/>
    <property type="match status" value="1"/>
</dbReference>
<protein>
    <submittedName>
        <fullName evidence="7">Sensor histidine kinase YehU</fullName>
        <ecNumber evidence="7">2.7.13.3</ecNumber>
    </submittedName>
</protein>
<dbReference type="InterPro" id="IPR036890">
    <property type="entry name" value="HATPase_C_sf"/>
</dbReference>
<dbReference type="GO" id="GO:0000155">
    <property type="term" value="F:phosphorelay sensor kinase activity"/>
    <property type="evidence" value="ECO:0007669"/>
    <property type="project" value="InterPro"/>
</dbReference>
<sequence>MKDKKKVSLNTSLITIAVTAFVPMLLVLFYALYTLSGATTAYSKITYSVTYANEALEFKERMDYSMYLAVVRKMAFEELGDGEMTVNGIVTVNPYEYIGEMEKRCLTLSDLATVDINRNQITRIHNTLESLKQNISTLQARIQSSVDYEENMVYLDENIYMLTSVIQEGIQEYIHVETTNLQEVRIEQERHNQKVYWLCLVIVMSVIIAVLFLTGKALRNVMVPVKKLYERTQKVAGGDFTVQRQDSRINEIAVLMDNFNDMTKEIGNLVVDIKEKEKNLHLMETKLLQEQINPHFLYNTLDTIVWLAEDNRNEEAVAMVTSLSDFFRTTLCQGRDYITVREEEAHIISYLKIQQFRYQDIMDYEIQIEEEMKKFVIPKLLLQPLVENALYHGVKKKRGKSLIRVKGFQKDEKLIFQVIDNGKGMSAEELNTLRENVQKGPDERKNKGFGLANVNQRIRHYYGETYGLYIESTENEGTEATIIIAAKNIEHLP</sequence>
<dbReference type="Pfam" id="PF02518">
    <property type="entry name" value="HATPase_c"/>
    <property type="match status" value="1"/>
</dbReference>
<dbReference type="InterPro" id="IPR010559">
    <property type="entry name" value="Sig_transdc_His_kin_internal"/>
</dbReference>
<gene>
    <name evidence="7" type="primary">yehU_1</name>
    <name evidence="7" type="ORF">CNLFYP112_01283</name>
</gene>
<name>A0A6N2SHF1_9FIRM</name>
<feature type="transmembrane region" description="Helical" evidence="5">
    <location>
        <begin position="12"/>
        <end position="33"/>
    </location>
</feature>
<accession>A0A6N2SHF1</accession>
<dbReference type="PANTHER" id="PTHR34220:SF7">
    <property type="entry name" value="SENSOR HISTIDINE KINASE YPDA"/>
    <property type="match status" value="1"/>
</dbReference>
<dbReference type="GO" id="GO:0016020">
    <property type="term" value="C:membrane"/>
    <property type="evidence" value="ECO:0007669"/>
    <property type="project" value="UniProtKB-SubCell"/>
</dbReference>
<evidence type="ECO:0000259" key="6">
    <source>
        <dbReference type="PROSITE" id="PS50885"/>
    </source>
</evidence>
<proteinExistence type="predicted"/>
<dbReference type="CDD" id="cd06225">
    <property type="entry name" value="HAMP"/>
    <property type="match status" value="1"/>
</dbReference>
<dbReference type="Pfam" id="PF00672">
    <property type="entry name" value="HAMP"/>
    <property type="match status" value="1"/>
</dbReference>